<feature type="coiled-coil region" evidence="1">
    <location>
        <begin position="4"/>
        <end position="57"/>
    </location>
</feature>
<dbReference type="EMBL" id="CAJVPQ010006128">
    <property type="protein sequence ID" value="CAG8680999.1"/>
    <property type="molecule type" value="Genomic_DNA"/>
</dbReference>
<accession>A0A9N9HHE9</accession>
<proteinExistence type="predicted"/>
<reference evidence="2" key="1">
    <citation type="submission" date="2021-06" db="EMBL/GenBank/DDBJ databases">
        <authorList>
            <person name="Kallberg Y."/>
            <person name="Tangrot J."/>
            <person name="Rosling A."/>
        </authorList>
    </citation>
    <scope>NUCLEOTIDE SEQUENCE</scope>
    <source>
        <strain evidence="2">UK204</strain>
    </source>
</reference>
<evidence type="ECO:0000313" key="3">
    <source>
        <dbReference type="Proteomes" id="UP000789570"/>
    </source>
</evidence>
<feature type="non-terminal residue" evidence="2">
    <location>
        <position position="330"/>
    </location>
</feature>
<name>A0A9N9HHE9_9GLOM</name>
<gene>
    <name evidence="2" type="ORF">FCALED_LOCUS12504</name>
</gene>
<keyword evidence="3" id="KW-1185">Reference proteome</keyword>
<organism evidence="2 3">
    <name type="scientific">Funneliformis caledonium</name>
    <dbReference type="NCBI Taxonomy" id="1117310"/>
    <lineage>
        <taxon>Eukaryota</taxon>
        <taxon>Fungi</taxon>
        <taxon>Fungi incertae sedis</taxon>
        <taxon>Mucoromycota</taxon>
        <taxon>Glomeromycotina</taxon>
        <taxon>Glomeromycetes</taxon>
        <taxon>Glomerales</taxon>
        <taxon>Glomeraceae</taxon>
        <taxon>Funneliformis</taxon>
    </lineage>
</organism>
<sequence length="330" mass="38981">MTMKEEIQSELNKARDDYRKVEKRLKRLDDLKRKKVKEDYEGEMEELRGEKKGLMAKKKNHSFEINGTSDIKFTGIKSASKFARFFRKGNCKKRVVLFVDEYDVLYEADDDVKASFLRAIHDIKNAKDNYSLWSFVAIGPLNILHLSSNKTMSLFNVKDPFQNPNFIKEQVQHARLVYLYGKAIYADLIRKLDERRRLDFLIWLNFTISLLQKSVFDYATFRKMIIDNEERNLAEFLTAEGVLIRDEEIRDRFKMSSVLTIVLKLLATATKHNSMNTLYKYLNIGISYLEDIWIVHFTCEDNSTQNSYYPSNEELSKLNIVHFLHDEEFK</sequence>
<protein>
    <submittedName>
        <fullName evidence="2">16375_t:CDS:1</fullName>
    </submittedName>
</protein>
<dbReference type="OrthoDB" id="2432495at2759"/>
<evidence type="ECO:0000313" key="2">
    <source>
        <dbReference type="EMBL" id="CAG8680999.1"/>
    </source>
</evidence>
<evidence type="ECO:0000256" key="1">
    <source>
        <dbReference type="SAM" id="Coils"/>
    </source>
</evidence>
<dbReference type="AlphaFoldDB" id="A0A9N9HHE9"/>
<keyword evidence="1" id="KW-0175">Coiled coil</keyword>
<comment type="caution">
    <text evidence="2">The sequence shown here is derived from an EMBL/GenBank/DDBJ whole genome shotgun (WGS) entry which is preliminary data.</text>
</comment>
<dbReference type="Proteomes" id="UP000789570">
    <property type="component" value="Unassembled WGS sequence"/>
</dbReference>